<keyword evidence="8 14" id="KW-0479">Metal-binding</keyword>
<keyword evidence="11 14" id="KW-0408">Iron</keyword>
<dbReference type="Pfam" id="PF03653">
    <property type="entry name" value="UPF0093"/>
    <property type="match status" value="1"/>
</dbReference>
<evidence type="ECO:0000256" key="15">
    <source>
        <dbReference type="PIRNR" id="PIRNR004638"/>
    </source>
</evidence>
<comment type="subunit">
    <text evidence="14">Homodimer.</text>
</comment>
<comment type="cofactor">
    <cofactor evidence="14 15">
        <name>heme b</name>
        <dbReference type="ChEBI" id="CHEBI:60344"/>
    </cofactor>
    <text evidence="14 15">Binds 1 heme b (iron(II)-protoporphyrin IX) group per subunit.</text>
</comment>
<dbReference type="PANTHER" id="PTHR40255">
    <property type="entry name" value="UPF0093 MEMBRANE PROTEIN SLR1790"/>
    <property type="match status" value="1"/>
</dbReference>
<proteinExistence type="inferred from homology"/>
<dbReference type="GO" id="GO:0070818">
    <property type="term" value="F:protoporphyrinogen oxidase activity"/>
    <property type="evidence" value="ECO:0007669"/>
    <property type="project" value="UniProtKB-UniRule"/>
</dbReference>
<dbReference type="GO" id="GO:0046872">
    <property type="term" value="F:metal ion binding"/>
    <property type="evidence" value="ECO:0007669"/>
    <property type="project" value="UniProtKB-UniRule"/>
</dbReference>
<feature type="transmembrane region" description="Helical" evidence="14">
    <location>
        <begin position="122"/>
        <end position="140"/>
    </location>
</feature>
<dbReference type="EC" id="1.3.99.-" evidence="14 15"/>
<evidence type="ECO:0000256" key="2">
    <source>
        <dbReference type="ARBA" id="ARBA00005073"/>
    </source>
</evidence>
<evidence type="ECO:0000256" key="14">
    <source>
        <dbReference type="HAMAP-Rule" id="MF_02239"/>
    </source>
</evidence>
<comment type="function">
    <text evidence="14 15">Catalyzes the oxidation of protoporphyrinogen IX to protoporphyrin IX.</text>
</comment>
<feature type="binding site" description="axial binding residue" evidence="14">
    <location>
        <position position="12"/>
    </location>
    <ligand>
        <name>heme</name>
        <dbReference type="ChEBI" id="CHEBI:30413"/>
    </ligand>
    <ligandPart>
        <name>Fe</name>
        <dbReference type="ChEBI" id="CHEBI:18248"/>
    </ligandPart>
</feature>
<protein>
    <recommendedName>
        <fullName evidence="4 14">Protoporphyrinogen IX oxidase</fullName>
        <shortName evidence="14">PPO</shortName>
        <ecNumber evidence="14 15">1.3.99.-</ecNumber>
    </recommendedName>
</protein>
<keyword evidence="5 14" id="KW-1003">Cell membrane</keyword>
<name>A0AAE6Q9R1_EHRRU</name>
<evidence type="ECO:0000256" key="11">
    <source>
        <dbReference type="ARBA" id="ARBA00023004"/>
    </source>
</evidence>
<comment type="subcellular location">
    <subcellularLocation>
        <location evidence="1 14">Cell membrane</location>
        <topology evidence="1 14">Multi-pass membrane protein</topology>
    </subcellularLocation>
</comment>
<keyword evidence="10 14" id="KW-0560">Oxidoreductase</keyword>
<dbReference type="RefSeq" id="WP_158406272.1">
    <property type="nucleotide sequence ID" value="NZ_CP033454.1"/>
</dbReference>
<comment type="catalytic activity">
    <reaction evidence="13 14 15">
        <text>protoporphyrinogen IX + 3 A = protoporphyrin IX + 3 AH2</text>
        <dbReference type="Rhea" id="RHEA:62000"/>
        <dbReference type="ChEBI" id="CHEBI:13193"/>
        <dbReference type="ChEBI" id="CHEBI:17499"/>
        <dbReference type="ChEBI" id="CHEBI:57306"/>
        <dbReference type="ChEBI" id="CHEBI:57307"/>
    </reaction>
</comment>
<dbReference type="EMBL" id="CP033455">
    <property type="protein sequence ID" value="QGR03105.1"/>
    <property type="molecule type" value="Genomic_DNA"/>
</dbReference>
<dbReference type="GO" id="GO:0005886">
    <property type="term" value="C:plasma membrane"/>
    <property type="evidence" value="ECO:0007669"/>
    <property type="project" value="UniProtKB-SubCell"/>
</dbReference>
<feature type="binding site" description="axial binding residue" evidence="14">
    <location>
        <position position="87"/>
    </location>
    <ligand>
        <name>heme</name>
        <dbReference type="ChEBI" id="CHEBI:30413"/>
    </ligand>
    <ligandPart>
        <name>Fe</name>
        <dbReference type="ChEBI" id="CHEBI:18248"/>
    </ligandPart>
</feature>
<feature type="transmembrane region" description="Helical" evidence="14">
    <location>
        <begin position="12"/>
        <end position="32"/>
    </location>
</feature>
<comment type="pathway">
    <text evidence="2 14 15">Porphyrin-containing compound metabolism; protoporphyrin-IX biosynthesis; protoporphyrin-IX from protoporphyrinogen-IX: step 1/1.</text>
</comment>
<dbReference type="GO" id="GO:0006782">
    <property type="term" value="P:protoporphyrinogen IX biosynthetic process"/>
    <property type="evidence" value="ECO:0007669"/>
    <property type="project" value="UniProtKB-UniRule"/>
</dbReference>
<dbReference type="InterPro" id="IPR005265">
    <property type="entry name" value="HemJ-like"/>
</dbReference>
<evidence type="ECO:0000256" key="13">
    <source>
        <dbReference type="ARBA" id="ARBA00048390"/>
    </source>
</evidence>
<feature type="transmembrane region" description="Helical" evidence="14">
    <location>
        <begin position="81"/>
        <end position="101"/>
    </location>
</feature>
<organism evidence="16 17">
    <name type="scientific">Ehrlichia ruminantium</name>
    <name type="common">heartwater rickettsia</name>
    <name type="synonym">Cowdria ruminantium</name>
    <dbReference type="NCBI Taxonomy" id="779"/>
    <lineage>
        <taxon>Bacteria</taxon>
        <taxon>Pseudomonadati</taxon>
        <taxon>Pseudomonadota</taxon>
        <taxon>Alphaproteobacteria</taxon>
        <taxon>Rickettsiales</taxon>
        <taxon>Anaplasmataceae</taxon>
        <taxon>Ehrlichia</taxon>
    </lineage>
</organism>
<comment type="similarity">
    <text evidence="3 14 15">Belongs to the HemJ family.</text>
</comment>
<evidence type="ECO:0000256" key="7">
    <source>
        <dbReference type="ARBA" id="ARBA00022692"/>
    </source>
</evidence>
<dbReference type="PIRSF" id="PIRSF004638">
    <property type="entry name" value="UCP004638"/>
    <property type="match status" value="1"/>
</dbReference>
<evidence type="ECO:0000256" key="12">
    <source>
        <dbReference type="ARBA" id="ARBA00023136"/>
    </source>
</evidence>
<dbReference type="HAMAP" id="MF_02239">
    <property type="entry name" value="HemJ"/>
    <property type="match status" value="1"/>
</dbReference>
<reference evidence="16 17" key="1">
    <citation type="submission" date="2018-10" db="EMBL/GenBank/DDBJ databases">
        <title>Propagation and draft genome sequences of three atypical Erhlichia ruminantium isolates.</title>
        <authorList>
            <person name="Liebenberg J."/>
            <person name="Steyn H."/>
            <person name="Josemans A."/>
            <person name="Zweygarth E."/>
        </authorList>
    </citation>
    <scope>NUCLEOTIDE SEQUENCE [LARGE SCALE GENOMIC DNA]</scope>
    <source>
        <strain evidence="16 17">Omatjenne</strain>
    </source>
</reference>
<dbReference type="PANTHER" id="PTHR40255:SF1">
    <property type="entry name" value="PROTOPORPHYRINOGEN IX OXIDASE"/>
    <property type="match status" value="1"/>
</dbReference>
<evidence type="ECO:0000256" key="5">
    <source>
        <dbReference type="ARBA" id="ARBA00022475"/>
    </source>
</evidence>
<accession>A0AAE6Q9R1</accession>
<evidence type="ECO:0000256" key="4">
    <source>
        <dbReference type="ARBA" id="ARBA00017504"/>
    </source>
</evidence>
<keyword evidence="17" id="KW-1185">Reference proteome</keyword>
<evidence type="ECO:0000256" key="3">
    <source>
        <dbReference type="ARBA" id="ARBA00006501"/>
    </source>
</evidence>
<keyword evidence="12 14" id="KW-0472">Membrane</keyword>
<keyword evidence="9 14" id="KW-1133">Transmembrane helix</keyword>
<feature type="transmembrane region" description="Helical" evidence="14">
    <location>
        <begin position="53"/>
        <end position="75"/>
    </location>
</feature>
<dbReference type="AlphaFoldDB" id="A0AAE6Q9R1"/>
<dbReference type="Proteomes" id="UP000422822">
    <property type="component" value="Chromosome"/>
</dbReference>
<evidence type="ECO:0000313" key="17">
    <source>
        <dbReference type="Proteomes" id="UP000422822"/>
    </source>
</evidence>
<evidence type="ECO:0000313" key="16">
    <source>
        <dbReference type="EMBL" id="QGR03105.1"/>
    </source>
</evidence>
<evidence type="ECO:0000256" key="1">
    <source>
        <dbReference type="ARBA" id="ARBA00004651"/>
    </source>
</evidence>
<evidence type="ECO:0000256" key="6">
    <source>
        <dbReference type="ARBA" id="ARBA00022617"/>
    </source>
</evidence>
<evidence type="ECO:0000256" key="9">
    <source>
        <dbReference type="ARBA" id="ARBA00022989"/>
    </source>
</evidence>
<keyword evidence="7 14" id="KW-0812">Transmembrane</keyword>
<evidence type="ECO:0000256" key="8">
    <source>
        <dbReference type="ARBA" id="ARBA00022723"/>
    </source>
</evidence>
<gene>
    <name evidence="16" type="ORF">EDL80_00530</name>
</gene>
<sequence length="144" mass="16869">MIDYEHWVEAFHIISVIMWMAGMLYLPRLYVYHAQVGLDSESYSIFNTMERRLLLYITTPAMASSIALGTVLSIMTEAYSFTWFKIKLTCVMLMCVIYGILYKHRKDFLIKNNKQSVFYFKCINELITLLIAIIVLMVVVKPFI</sequence>
<evidence type="ECO:0000256" key="10">
    <source>
        <dbReference type="ARBA" id="ARBA00023002"/>
    </source>
</evidence>
<keyword evidence="6 14" id="KW-0349">Heme</keyword>